<dbReference type="GO" id="GO:0097435">
    <property type="term" value="P:supramolecular fiber organization"/>
    <property type="evidence" value="ECO:0007669"/>
    <property type="project" value="Ensembl"/>
</dbReference>
<feature type="region of interest" description="Disordered" evidence="6">
    <location>
        <begin position="33"/>
        <end position="52"/>
    </location>
</feature>
<keyword evidence="2" id="KW-0646">Protease inhibitor</keyword>
<dbReference type="OrthoDB" id="1908104at2759"/>
<keyword evidence="4" id="KW-1015">Disulfide bond</keyword>
<dbReference type="PANTHER" id="PTHR46186:SF2">
    <property type="entry name" value="CYSTATIN"/>
    <property type="match status" value="1"/>
</dbReference>
<evidence type="ECO:0000256" key="7">
    <source>
        <dbReference type="SAM" id="SignalP"/>
    </source>
</evidence>
<dbReference type="GO" id="GO:0060313">
    <property type="term" value="P:negative regulation of blood vessel remodeling"/>
    <property type="evidence" value="ECO:0007669"/>
    <property type="project" value="Ensembl"/>
</dbReference>
<evidence type="ECO:0000313" key="10">
    <source>
        <dbReference type="Proteomes" id="UP000594220"/>
    </source>
</evidence>
<dbReference type="Gene3D" id="3.10.450.10">
    <property type="match status" value="1"/>
</dbReference>
<evidence type="ECO:0000256" key="1">
    <source>
        <dbReference type="ARBA" id="ARBA00009403"/>
    </source>
</evidence>
<dbReference type="GO" id="GO:0006952">
    <property type="term" value="P:defense response"/>
    <property type="evidence" value="ECO:0007669"/>
    <property type="project" value="Ensembl"/>
</dbReference>
<protein>
    <recommendedName>
        <fullName evidence="5">Egg-white cystatin</fullName>
    </recommendedName>
</protein>
<dbReference type="InterPro" id="IPR046350">
    <property type="entry name" value="Cystatin_sf"/>
</dbReference>
<dbReference type="PROSITE" id="PS00287">
    <property type="entry name" value="CYSTATIN"/>
    <property type="match status" value="1"/>
</dbReference>
<dbReference type="GO" id="GO:0005886">
    <property type="term" value="C:plasma membrane"/>
    <property type="evidence" value="ECO:0007669"/>
    <property type="project" value="Ensembl"/>
</dbReference>
<reference evidence="9" key="2">
    <citation type="submission" date="2025-09" db="UniProtKB">
        <authorList>
            <consortium name="Ensembl"/>
        </authorList>
    </citation>
    <scope>IDENTIFICATION</scope>
</reference>
<evidence type="ECO:0000256" key="2">
    <source>
        <dbReference type="ARBA" id="ARBA00022690"/>
    </source>
</evidence>
<evidence type="ECO:0000313" key="9">
    <source>
        <dbReference type="Ensembl" id="ENSCPRP00005014308.1"/>
    </source>
</evidence>
<dbReference type="GO" id="GO:0042802">
    <property type="term" value="F:identical protein binding"/>
    <property type="evidence" value="ECO:0007669"/>
    <property type="project" value="Ensembl"/>
</dbReference>
<sequence>MAMAMTRGEWRWAALALLLLAAAVAAAAAGPKEDRRRPQLLGGPQDANENDEGVQRALQFAMSEYNKASNDKYSSRVARVVRAQKQIVSGVKYILDVELGRTTCTKSATDLQSCAFHKEPGMAKRVTCNFEVLSVPWLNQITLLKNNCH</sequence>
<dbReference type="KEGG" id="cpoo:109316163"/>
<dbReference type="FunFam" id="3.10.450.10:FF:000004">
    <property type="entry name" value="Cystatin C"/>
    <property type="match status" value="1"/>
</dbReference>
<dbReference type="GO" id="GO:0002020">
    <property type="term" value="F:protease binding"/>
    <property type="evidence" value="ECO:0007669"/>
    <property type="project" value="Ensembl"/>
</dbReference>
<dbReference type="GO" id="GO:0045861">
    <property type="term" value="P:negative regulation of proteolysis"/>
    <property type="evidence" value="ECO:0007669"/>
    <property type="project" value="Ensembl"/>
</dbReference>
<name>A0A7M4EUM9_CROPO</name>
<proteinExistence type="inferred from homology"/>
<dbReference type="GO" id="GO:0005794">
    <property type="term" value="C:Golgi apparatus"/>
    <property type="evidence" value="ECO:0007669"/>
    <property type="project" value="Ensembl"/>
</dbReference>
<organism evidence="9 10">
    <name type="scientific">Crocodylus porosus</name>
    <name type="common">Saltwater crocodile</name>
    <name type="synonym">Estuarine crocodile</name>
    <dbReference type="NCBI Taxonomy" id="8502"/>
    <lineage>
        <taxon>Eukaryota</taxon>
        <taxon>Metazoa</taxon>
        <taxon>Chordata</taxon>
        <taxon>Craniata</taxon>
        <taxon>Vertebrata</taxon>
        <taxon>Euteleostomi</taxon>
        <taxon>Archelosauria</taxon>
        <taxon>Archosauria</taxon>
        <taxon>Crocodylia</taxon>
        <taxon>Longirostres</taxon>
        <taxon>Crocodylidae</taxon>
        <taxon>Crocodylus</taxon>
    </lineage>
</organism>
<keyword evidence="10" id="KW-1185">Reference proteome</keyword>
<dbReference type="SUPFAM" id="SSF54403">
    <property type="entry name" value="Cystatin/monellin"/>
    <property type="match status" value="1"/>
</dbReference>
<dbReference type="InterPro" id="IPR000010">
    <property type="entry name" value="Cystatin_dom"/>
</dbReference>
<dbReference type="OMA" id="CRKESAN"/>
<dbReference type="GO" id="GO:0010716">
    <property type="term" value="P:negative regulation of extracellular matrix disassembly"/>
    <property type="evidence" value="ECO:0007669"/>
    <property type="project" value="Ensembl"/>
</dbReference>
<dbReference type="GeneTree" id="ENSGT00940000154755"/>
<keyword evidence="7" id="KW-0732">Signal</keyword>
<dbReference type="CDD" id="cd00042">
    <property type="entry name" value="CY"/>
    <property type="match status" value="1"/>
</dbReference>
<dbReference type="Pfam" id="PF00031">
    <property type="entry name" value="Cystatin"/>
    <property type="match status" value="1"/>
</dbReference>
<dbReference type="PANTHER" id="PTHR46186">
    <property type="entry name" value="CYSTATIN"/>
    <property type="match status" value="1"/>
</dbReference>
<dbReference type="GO" id="GO:0004869">
    <property type="term" value="F:cysteine-type endopeptidase inhibitor activity"/>
    <property type="evidence" value="ECO:0007669"/>
    <property type="project" value="UniProtKB-KW"/>
</dbReference>
<feature type="signal peptide" evidence="7">
    <location>
        <begin position="1"/>
        <end position="29"/>
    </location>
</feature>
<dbReference type="InterPro" id="IPR018073">
    <property type="entry name" value="Prot_inh_cystat_CS"/>
</dbReference>
<feature type="chain" id="PRO_5029557897" description="Egg-white cystatin" evidence="7">
    <location>
        <begin position="30"/>
        <end position="149"/>
    </location>
</feature>
<evidence type="ECO:0000256" key="3">
    <source>
        <dbReference type="ARBA" id="ARBA00022704"/>
    </source>
</evidence>
<dbReference type="GO" id="GO:0060311">
    <property type="term" value="P:negative regulation of elastin catabolic process"/>
    <property type="evidence" value="ECO:0007669"/>
    <property type="project" value="Ensembl"/>
</dbReference>
<evidence type="ECO:0000256" key="4">
    <source>
        <dbReference type="ARBA" id="ARBA00023157"/>
    </source>
</evidence>
<dbReference type="Ensembl" id="ENSCPRT00005016808.1">
    <property type="protein sequence ID" value="ENSCPRP00005014308.1"/>
    <property type="gene ID" value="ENSCPRG00005010089.1"/>
</dbReference>
<evidence type="ECO:0000256" key="6">
    <source>
        <dbReference type="SAM" id="MobiDB-lite"/>
    </source>
</evidence>
<evidence type="ECO:0000259" key="8">
    <source>
        <dbReference type="SMART" id="SM00043"/>
    </source>
</evidence>
<reference evidence="9" key="1">
    <citation type="submission" date="2025-08" db="UniProtKB">
        <authorList>
            <consortium name="Ensembl"/>
        </authorList>
    </citation>
    <scope>IDENTIFICATION</scope>
</reference>
<feature type="domain" description="Cystatin" evidence="8">
    <location>
        <begin position="39"/>
        <end position="149"/>
    </location>
</feature>
<gene>
    <name evidence="9" type="primary">CST3</name>
</gene>
<comment type="similarity">
    <text evidence="1">Belongs to the cystatin family.</text>
</comment>
<dbReference type="Proteomes" id="UP000594220">
    <property type="component" value="Unplaced"/>
</dbReference>
<dbReference type="SMART" id="SM00043">
    <property type="entry name" value="CY"/>
    <property type="match status" value="1"/>
</dbReference>
<dbReference type="GO" id="GO:0001540">
    <property type="term" value="F:amyloid-beta binding"/>
    <property type="evidence" value="ECO:0007669"/>
    <property type="project" value="Ensembl"/>
</dbReference>
<dbReference type="GO" id="GO:0005615">
    <property type="term" value="C:extracellular space"/>
    <property type="evidence" value="ECO:0007669"/>
    <property type="project" value="Ensembl"/>
</dbReference>
<accession>A0A7M4EUM9</accession>
<evidence type="ECO:0000256" key="5">
    <source>
        <dbReference type="ARBA" id="ARBA00078073"/>
    </source>
</evidence>
<dbReference type="GO" id="GO:0010711">
    <property type="term" value="P:negative regulation of collagen catabolic process"/>
    <property type="evidence" value="ECO:0007669"/>
    <property type="project" value="Ensembl"/>
</dbReference>
<keyword evidence="3" id="KW-0789">Thiol protease inhibitor</keyword>
<dbReference type="GO" id="GO:0031982">
    <property type="term" value="C:vesicle"/>
    <property type="evidence" value="ECO:0007669"/>
    <property type="project" value="TreeGrafter"/>
</dbReference>
<dbReference type="AlphaFoldDB" id="A0A7M4EUM9"/>